<gene>
    <name evidence="2" type="ORF">M422DRAFT_80447</name>
</gene>
<name>A0A0C9UY02_SPHS4</name>
<dbReference type="Gene3D" id="1.25.40.10">
    <property type="entry name" value="Tetratricopeptide repeat domain"/>
    <property type="match status" value="3"/>
</dbReference>
<dbReference type="PANTHER" id="PTHR19959:SF119">
    <property type="entry name" value="FUNGAL LIPASE-LIKE DOMAIN-CONTAINING PROTEIN"/>
    <property type="match status" value="1"/>
</dbReference>
<dbReference type="InterPro" id="IPR024983">
    <property type="entry name" value="CHAT_dom"/>
</dbReference>
<dbReference type="Pfam" id="PF12770">
    <property type="entry name" value="CHAT"/>
    <property type="match status" value="1"/>
</dbReference>
<dbReference type="SUPFAM" id="SSF48452">
    <property type="entry name" value="TPR-like"/>
    <property type="match status" value="1"/>
</dbReference>
<reference evidence="2 3" key="1">
    <citation type="submission" date="2014-06" db="EMBL/GenBank/DDBJ databases">
        <title>Evolutionary Origins and Diversification of the Mycorrhizal Mutualists.</title>
        <authorList>
            <consortium name="DOE Joint Genome Institute"/>
            <consortium name="Mycorrhizal Genomics Consortium"/>
            <person name="Kohler A."/>
            <person name="Kuo A."/>
            <person name="Nagy L.G."/>
            <person name="Floudas D."/>
            <person name="Copeland A."/>
            <person name="Barry K.W."/>
            <person name="Cichocki N."/>
            <person name="Veneault-Fourrey C."/>
            <person name="LaButti K."/>
            <person name="Lindquist E.A."/>
            <person name="Lipzen A."/>
            <person name="Lundell T."/>
            <person name="Morin E."/>
            <person name="Murat C."/>
            <person name="Riley R."/>
            <person name="Ohm R."/>
            <person name="Sun H."/>
            <person name="Tunlid A."/>
            <person name="Henrissat B."/>
            <person name="Grigoriev I.V."/>
            <person name="Hibbett D.S."/>
            <person name="Martin F."/>
        </authorList>
    </citation>
    <scope>NUCLEOTIDE SEQUENCE [LARGE SCALE GENOMIC DNA]</scope>
    <source>
        <strain evidence="2 3">SS14</strain>
    </source>
</reference>
<feature type="non-terminal residue" evidence="2">
    <location>
        <position position="1077"/>
    </location>
</feature>
<evidence type="ECO:0000313" key="3">
    <source>
        <dbReference type="Proteomes" id="UP000054279"/>
    </source>
</evidence>
<proteinExistence type="predicted"/>
<organism evidence="2 3">
    <name type="scientific">Sphaerobolus stellatus (strain SS14)</name>
    <dbReference type="NCBI Taxonomy" id="990650"/>
    <lineage>
        <taxon>Eukaryota</taxon>
        <taxon>Fungi</taxon>
        <taxon>Dikarya</taxon>
        <taxon>Basidiomycota</taxon>
        <taxon>Agaricomycotina</taxon>
        <taxon>Agaricomycetes</taxon>
        <taxon>Phallomycetidae</taxon>
        <taxon>Geastrales</taxon>
        <taxon>Sphaerobolaceae</taxon>
        <taxon>Sphaerobolus</taxon>
    </lineage>
</organism>
<accession>A0A0C9UY02</accession>
<dbReference type="OrthoDB" id="9991317at2759"/>
<dbReference type="InterPro" id="IPR011990">
    <property type="entry name" value="TPR-like_helical_dom_sf"/>
</dbReference>
<protein>
    <submittedName>
        <fullName evidence="2">Unplaced genomic scaffold SPHSTscaffold_190, whole genome shotgun sequence</fullName>
    </submittedName>
</protein>
<dbReference type="PANTHER" id="PTHR19959">
    <property type="entry name" value="KINESIN LIGHT CHAIN"/>
    <property type="match status" value="1"/>
</dbReference>
<dbReference type="AlphaFoldDB" id="A0A0C9UY02"/>
<feature type="domain" description="CHAT" evidence="1">
    <location>
        <begin position="789"/>
        <end position="1077"/>
    </location>
</feature>
<feature type="non-terminal residue" evidence="2">
    <location>
        <position position="1"/>
    </location>
</feature>
<dbReference type="HOGENOM" id="CLU_001305_0_1_1"/>
<sequence>RFEKLGDMSDLNESVLNFQQAVQLSPVGHPDKPSWLNNFGNSLFTRFEELRDMTDLNESILKLQEAIELAPDDHPSKPSFLYILGGSLLKQFEQSGDITHLNESVLQKWEALRLIPHHHPDKPSWLNNLGNLLLTRFEHLRDETDLKNSLLIIQGAVELSPDGHFDEPSRWNNLGNSSLTVFERFGVMADFNLSLIENQQVVQLTPDGHPDKPSWLNKLGNSLLTQFGKLRDITDLNESVLKFQQAVLLTPDGDPEKSSRLTNLGTSLLTRVEELGDMADINESILKFQEAVQLTPDDHPDKPSRLNQLGSSFLRRFEQLGDMADLNESVLQRQEAVQLAPDGHPDMPSFLNNLGNSLLTQFERFGDSTDLNKCVLKFQQAVQLTPDHHYEKASRLNNLGNSLLTKFEQFGDMTDLNESILKTQEALQLTPANFPDKPLYLITLGNSLFRRFKRLGDITDLNESSVLKLQEAIELAPDGHPSKPSILYNLGGSLFTRFEQLGLPHDIVSATSMYSSAACAKYGPPSLRLFAAHCWAMCLRVSQFPLESILSPYHIAIPLLSEMVWLGSSLPDRHHQIMQAGNVVHEAAAAAHKIGNDIQAVEWLEQGRSVIWGQLLQLHTPLDDLQEKEPELSQKLKLNSLQLEEAASHQNFTHEINPAQAGVRGSVLSNEELAHQGHTLAIERQQLLKEIRMCPGFENFLLPRSITELAPAASHGPIILLNFSELYDMCHALILLPNSSGSVLPVTLELFPASQAQLLYRRLQKLLHEDGQTMVLESDESTVSHGFKEILAELWERVAKPVLNALKLTKPSPKSKPHVWWCPTGFLSFLPLHAAGLYHTGAPPSSKLSDFVISSYTPTISACLDRVSPLSSPPRPPKLLVIAQPSSFGQQNLPGTVEEVKYIEQVIEGALTVKTLIRENATLENVISELKTSAWVHFACHGVQDHAHPTKSALLLAGNARLTLANIASLKITPGGLAFLSACQTAKGDEQLSDEAVHLSAGMLASGFGGVIATMWSVTDKFAPKVARDVYKHLKESELDITEAAHALQLAVEKSRKDMPTDNDASFVSWVPFIHMG</sequence>
<dbReference type="EMBL" id="KN837265">
    <property type="protein sequence ID" value="KIJ30261.1"/>
    <property type="molecule type" value="Genomic_DNA"/>
</dbReference>
<keyword evidence="3" id="KW-1185">Reference proteome</keyword>
<evidence type="ECO:0000313" key="2">
    <source>
        <dbReference type="EMBL" id="KIJ30261.1"/>
    </source>
</evidence>
<dbReference type="Proteomes" id="UP000054279">
    <property type="component" value="Unassembled WGS sequence"/>
</dbReference>
<evidence type="ECO:0000259" key="1">
    <source>
        <dbReference type="Pfam" id="PF12770"/>
    </source>
</evidence>